<evidence type="ECO:0000313" key="1">
    <source>
        <dbReference type="EMBL" id="OHT13115.1"/>
    </source>
</evidence>
<organism evidence="1 2">
    <name type="scientific">Tritrichomonas foetus</name>
    <dbReference type="NCBI Taxonomy" id="1144522"/>
    <lineage>
        <taxon>Eukaryota</taxon>
        <taxon>Metamonada</taxon>
        <taxon>Parabasalia</taxon>
        <taxon>Tritrichomonadida</taxon>
        <taxon>Tritrichomonadidae</taxon>
        <taxon>Tritrichomonas</taxon>
    </lineage>
</organism>
<reference evidence="1" key="1">
    <citation type="submission" date="2016-10" db="EMBL/GenBank/DDBJ databases">
        <authorList>
            <person name="Benchimol M."/>
            <person name="Almeida L.G."/>
            <person name="Vasconcelos A.T."/>
            <person name="Perreira-Neves A."/>
            <person name="Rosa I.A."/>
            <person name="Tasca T."/>
            <person name="Bogo M.R."/>
            <person name="de Souza W."/>
        </authorList>
    </citation>
    <scope>NUCLEOTIDE SEQUENCE [LARGE SCALE GENOMIC DNA]</scope>
    <source>
        <strain evidence="1">K</strain>
    </source>
</reference>
<dbReference type="GeneID" id="94833951"/>
<dbReference type="VEuPathDB" id="TrichDB:TRFO_16871"/>
<comment type="caution">
    <text evidence="1">The sequence shown here is derived from an EMBL/GenBank/DDBJ whole genome shotgun (WGS) entry which is preliminary data.</text>
</comment>
<evidence type="ECO:0000313" key="2">
    <source>
        <dbReference type="Proteomes" id="UP000179807"/>
    </source>
</evidence>
<name>A0A1J4KPF1_9EUKA</name>
<proteinExistence type="predicted"/>
<sequence>MENANKFPIIDILITTLIANLKDDEQTEYENQYKKLTKLVKGEETTVNKKFTNFFIHLLLASCEEISPILINSFNNVLKYYLNPQSNPAMKAEIQYFEQKLRNFEKLKYDMETVYIKAINDHIKLSDDVARLEGLYQHLIEESQSIYNKSGIPGDLQPKSIDSDSYLQEQIKSRTKHIDKAERAHNQVIHDMIYLIDDMNRRISKYNSSVKDQSKDPKT</sequence>
<protein>
    <submittedName>
        <fullName evidence="1">Uncharacterized protein</fullName>
    </submittedName>
</protein>
<dbReference type="AlphaFoldDB" id="A0A1J4KPF1"/>
<dbReference type="RefSeq" id="XP_068366251.1">
    <property type="nucleotide sequence ID" value="XM_068499247.1"/>
</dbReference>
<accession>A0A1J4KPF1</accession>
<dbReference type="Proteomes" id="UP000179807">
    <property type="component" value="Unassembled WGS sequence"/>
</dbReference>
<keyword evidence="2" id="KW-1185">Reference proteome</keyword>
<gene>
    <name evidence="1" type="ORF">TRFO_16871</name>
</gene>
<dbReference type="EMBL" id="MLAK01000548">
    <property type="protein sequence ID" value="OHT13115.1"/>
    <property type="molecule type" value="Genomic_DNA"/>
</dbReference>